<evidence type="ECO:0000256" key="1">
    <source>
        <dbReference type="SAM" id="MobiDB-lite"/>
    </source>
</evidence>
<name>A0ABT3CY62_9BACT</name>
<protein>
    <submittedName>
        <fullName evidence="3">UvrB/UvrC motif-containing protein</fullName>
    </submittedName>
</protein>
<evidence type="ECO:0000259" key="2">
    <source>
        <dbReference type="Pfam" id="PF02151"/>
    </source>
</evidence>
<feature type="compositionally biased region" description="Low complexity" evidence="1">
    <location>
        <begin position="89"/>
        <end position="110"/>
    </location>
</feature>
<sequence length="468" mass="53667">MRKIITLLFLITAISTYTFAQKSLMDYSLSELDQAKKEAAMNEDYAGAAKFKKAYELRTELDRAVQNEEYGKAADLKNQILSLEGKGNSSSTSRPTQQSRPSYSSSSSSSGNYPTIDFINTVMIWDKNSNTVRNLEYGTPEMVTKAGGFAFYASATSFYKLNGPKSNVTVKEGDSFIIKVTPGMNPRELFKLVNFDLIGDDYKERYLPAYTSSTAAAPFSATSNTSQNTKNYRNIEYKKLSDEYYEIIIKDVLLAGEYAFYGLNKMYAFSTPQMFTNSGAELPKTSYSLGSIYTEPVIAWYGVDYSLFRYINPSLMGQELSSFRLISSWKAQFDKDLNLGRFEAWLRKTQLNVEDELVKDYYKAILESESWIVSNEQRLDVERIQKHIELYPPEGSGLGLTYIVENINQQTERMSGYFVWFDVETKAIIHTQAIEGRGGDTDSWGKYYEEIFTRYIDYHYKLEWRKYQ</sequence>
<dbReference type="Proteomes" id="UP001300692">
    <property type="component" value="Unassembled WGS sequence"/>
</dbReference>
<keyword evidence="4" id="KW-1185">Reference proteome</keyword>
<accession>A0ABT3CY62</accession>
<dbReference type="Pfam" id="PF02151">
    <property type="entry name" value="UVR"/>
    <property type="match status" value="1"/>
</dbReference>
<proteinExistence type="predicted"/>
<feature type="domain" description="UVR" evidence="2">
    <location>
        <begin position="56"/>
        <end position="84"/>
    </location>
</feature>
<evidence type="ECO:0000313" key="4">
    <source>
        <dbReference type="Proteomes" id="UP001300692"/>
    </source>
</evidence>
<reference evidence="3 4" key="1">
    <citation type="submission" date="2022-10" db="EMBL/GenBank/DDBJ databases">
        <title>Comparative genomics and taxonomic characterization of three novel marine species of genus Reichenbachiella exhibiting antioxidant and polysaccharide degradation activities.</title>
        <authorList>
            <person name="Muhammad N."/>
            <person name="Lee Y.-J."/>
            <person name="Ko J."/>
            <person name="Kim S.-G."/>
        </authorList>
    </citation>
    <scope>NUCLEOTIDE SEQUENCE [LARGE SCALE GENOMIC DNA]</scope>
    <source>
        <strain evidence="3 4">ABR2-5</strain>
    </source>
</reference>
<dbReference type="RefSeq" id="WP_264139522.1">
    <property type="nucleotide sequence ID" value="NZ_JAOYOD010000001.1"/>
</dbReference>
<feature type="region of interest" description="Disordered" evidence="1">
    <location>
        <begin position="84"/>
        <end position="111"/>
    </location>
</feature>
<evidence type="ECO:0000313" key="3">
    <source>
        <dbReference type="EMBL" id="MCV9388638.1"/>
    </source>
</evidence>
<gene>
    <name evidence="3" type="ORF">N7U62_18270</name>
</gene>
<comment type="caution">
    <text evidence="3">The sequence shown here is derived from an EMBL/GenBank/DDBJ whole genome shotgun (WGS) entry which is preliminary data.</text>
</comment>
<dbReference type="InterPro" id="IPR001943">
    <property type="entry name" value="UVR_dom"/>
</dbReference>
<organism evidence="3 4">
    <name type="scientific">Reichenbachiella ulvae</name>
    <dbReference type="NCBI Taxonomy" id="2980104"/>
    <lineage>
        <taxon>Bacteria</taxon>
        <taxon>Pseudomonadati</taxon>
        <taxon>Bacteroidota</taxon>
        <taxon>Cytophagia</taxon>
        <taxon>Cytophagales</taxon>
        <taxon>Reichenbachiellaceae</taxon>
        <taxon>Reichenbachiella</taxon>
    </lineage>
</organism>
<dbReference type="EMBL" id="JAOYOD010000001">
    <property type="protein sequence ID" value="MCV9388638.1"/>
    <property type="molecule type" value="Genomic_DNA"/>
</dbReference>